<dbReference type="AlphaFoldDB" id="A0AAU7W8Z2"/>
<dbReference type="PANTHER" id="PTHR43317:SF1">
    <property type="entry name" value="THERMOSPERMINE SYNTHASE ACAULIS5"/>
    <property type="match status" value="1"/>
</dbReference>
<dbReference type="EMBL" id="CP158374">
    <property type="protein sequence ID" value="XBX83109.1"/>
    <property type="molecule type" value="Genomic_DNA"/>
</dbReference>
<dbReference type="InterPro" id="IPR029063">
    <property type="entry name" value="SAM-dependent_MTases_sf"/>
</dbReference>
<accession>A0AAU7W8Z2</accession>
<gene>
    <name evidence="2" type="ORF">ABIQ69_04085</name>
</gene>
<dbReference type="Gene3D" id="3.40.50.150">
    <property type="entry name" value="Vaccinia Virus protein VP39"/>
    <property type="match status" value="1"/>
</dbReference>
<organism evidence="2">
    <name type="scientific">Agromyces sp. G08B096</name>
    <dbReference type="NCBI Taxonomy" id="3156399"/>
    <lineage>
        <taxon>Bacteria</taxon>
        <taxon>Bacillati</taxon>
        <taxon>Actinomycetota</taxon>
        <taxon>Actinomycetes</taxon>
        <taxon>Micrococcales</taxon>
        <taxon>Microbacteriaceae</taxon>
        <taxon>Agromyces</taxon>
    </lineage>
</organism>
<dbReference type="RefSeq" id="WP_350349125.1">
    <property type="nucleotide sequence ID" value="NZ_CP158374.1"/>
</dbReference>
<dbReference type="GO" id="GO:0006596">
    <property type="term" value="P:polyamine biosynthetic process"/>
    <property type="evidence" value="ECO:0007669"/>
    <property type="project" value="UniProtKB-KW"/>
</dbReference>
<keyword evidence="1" id="KW-0620">Polyamine biosynthesis</keyword>
<sequence length="250" mass="25851">MTSGIEFDVDGIAGGVTLLVDGYAQSHVDPADPTRLFFEYVRRIGHVIDAIGLPGQPIRALHLGGGGLTLPRYVEATRPGSHQVVVEHDAELVRQVLDRLPLASGSDVAISVTDASSALPALAPASFDLVVLDLYTGLEPPAFTTEPGFLADALGRLAPGGVLAANVADAAGLGRLRHLARATARVRPEAVLLVAGDPAVVSGAEEGNAVLVVAPAGVPDGLEQRLRERGPHPADVLAGPRLDFVLWSAC</sequence>
<reference evidence="2" key="1">
    <citation type="submission" date="2024-05" db="EMBL/GenBank/DDBJ databases">
        <authorList>
            <person name="Yu L."/>
        </authorList>
    </citation>
    <scope>NUCLEOTIDE SEQUENCE</scope>
    <source>
        <strain evidence="2">G08B096</strain>
    </source>
</reference>
<dbReference type="NCBIfam" id="NF037959">
    <property type="entry name" value="MFS_SpdSyn"/>
    <property type="match status" value="1"/>
</dbReference>
<evidence type="ECO:0000256" key="1">
    <source>
        <dbReference type="ARBA" id="ARBA00023115"/>
    </source>
</evidence>
<dbReference type="PANTHER" id="PTHR43317">
    <property type="entry name" value="THERMOSPERMINE SYNTHASE ACAULIS5"/>
    <property type="match status" value="1"/>
</dbReference>
<proteinExistence type="predicted"/>
<name>A0AAU7W8Z2_9MICO</name>
<protein>
    <submittedName>
        <fullName evidence="2">Fused MFS/spermidine synthase</fullName>
    </submittedName>
</protein>
<dbReference type="SUPFAM" id="SSF53335">
    <property type="entry name" value="S-adenosyl-L-methionine-dependent methyltransferases"/>
    <property type="match status" value="1"/>
</dbReference>
<evidence type="ECO:0000313" key="2">
    <source>
        <dbReference type="EMBL" id="XBX83109.1"/>
    </source>
</evidence>